<dbReference type="GO" id="GO:0050661">
    <property type="term" value="F:NADP binding"/>
    <property type="evidence" value="ECO:0007669"/>
    <property type="project" value="InterPro"/>
</dbReference>
<reference evidence="2 3" key="1">
    <citation type="submission" date="2013-12" db="EMBL/GenBank/DDBJ databases">
        <title>NBRP : Genome information of microbial organism related human and environment.</title>
        <authorList>
            <person name="Hattori M."/>
            <person name="Oshima K."/>
            <person name="Inaba H."/>
            <person name="Suda W."/>
            <person name="Sakamoto M."/>
            <person name="Iino T."/>
            <person name="Kitahara M."/>
            <person name="Oshida Y."/>
            <person name="Iida T."/>
            <person name="Kudo T."/>
            <person name="Itoh T."/>
            <person name="Ahmed I."/>
            <person name="Ohkuma M."/>
        </authorList>
    </citation>
    <scope>NUCLEOTIDE SEQUENCE [LARGE SCALE GENOMIC DNA]</scope>
    <source>
        <strain evidence="2 3">JCM 21738</strain>
    </source>
</reference>
<dbReference type="Pfam" id="PF02781">
    <property type="entry name" value="G6PD_C"/>
    <property type="match status" value="1"/>
</dbReference>
<feature type="domain" description="Glucose-6-phosphate dehydrogenase C-terminal" evidence="1">
    <location>
        <begin position="2"/>
        <end position="46"/>
    </location>
</feature>
<name>W4RSD6_9BACI</name>
<dbReference type="Proteomes" id="UP000018949">
    <property type="component" value="Unassembled WGS sequence"/>
</dbReference>
<sequence length="56" mass="6445">MSWSFVDNISAVWENTKEPNFPNYTSGSMGPDAADKLLEKDGFFWWPITEIDVEKC</sequence>
<dbReference type="Gene3D" id="3.30.360.10">
    <property type="entry name" value="Dihydrodipicolinate Reductase, domain 2"/>
    <property type="match status" value="1"/>
</dbReference>
<dbReference type="eggNOG" id="COG0364">
    <property type="taxonomic scope" value="Bacteria"/>
</dbReference>
<evidence type="ECO:0000259" key="1">
    <source>
        <dbReference type="Pfam" id="PF02781"/>
    </source>
</evidence>
<dbReference type="EMBL" id="BAUW01000068">
    <property type="protein sequence ID" value="GAE47221.1"/>
    <property type="molecule type" value="Genomic_DNA"/>
</dbReference>
<dbReference type="InterPro" id="IPR022675">
    <property type="entry name" value="G6P_DH_C"/>
</dbReference>
<accession>W4RSD6</accession>
<dbReference type="GO" id="GO:0006006">
    <property type="term" value="P:glucose metabolic process"/>
    <property type="evidence" value="ECO:0007669"/>
    <property type="project" value="InterPro"/>
</dbReference>
<dbReference type="SUPFAM" id="SSF55347">
    <property type="entry name" value="Glyceraldehyde-3-phosphate dehydrogenase-like, C-terminal domain"/>
    <property type="match status" value="1"/>
</dbReference>
<comment type="caution">
    <text evidence="2">The sequence shown here is derived from an EMBL/GenBank/DDBJ whole genome shotgun (WGS) entry which is preliminary data.</text>
</comment>
<dbReference type="AlphaFoldDB" id="W4RSD6"/>
<evidence type="ECO:0000313" key="3">
    <source>
        <dbReference type="Proteomes" id="UP000018949"/>
    </source>
</evidence>
<proteinExistence type="predicted"/>
<keyword evidence="3" id="KW-1185">Reference proteome</keyword>
<dbReference type="GO" id="GO:0004345">
    <property type="term" value="F:glucose-6-phosphate dehydrogenase activity"/>
    <property type="evidence" value="ECO:0007669"/>
    <property type="project" value="InterPro"/>
</dbReference>
<gene>
    <name evidence="2" type="ORF">JCM21738_4179</name>
</gene>
<evidence type="ECO:0000313" key="2">
    <source>
        <dbReference type="EMBL" id="GAE47221.1"/>
    </source>
</evidence>
<organism evidence="2 3">
    <name type="scientific">Mesobacillus boroniphilus JCM 21738</name>
    <dbReference type="NCBI Taxonomy" id="1294265"/>
    <lineage>
        <taxon>Bacteria</taxon>
        <taxon>Bacillati</taxon>
        <taxon>Bacillota</taxon>
        <taxon>Bacilli</taxon>
        <taxon>Bacillales</taxon>
        <taxon>Bacillaceae</taxon>
        <taxon>Mesobacillus</taxon>
    </lineage>
</organism>
<protein>
    <submittedName>
        <fullName evidence="2">Glucose-6-phosphate 1-dehydrogenase</fullName>
    </submittedName>
</protein>